<name>A0AAD2DZA0_9LAMI</name>
<evidence type="ECO:0000313" key="2">
    <source>
        <dbReference type="Proteomes" id="UP000834106"/>
    </source>
</evidence>
<reference evidence="1" key="1">
    <citation type="submission" date="2023-05" db="EMBL/GenBank/DDBJ databases">
        <authorList>
            <person name="Huff M."/>
        </authorList>
    </citation>
    <scope>NUCLEOTIDE SEQUENCE</scope>
</reference>
<keyword evidence="2" id="KW-1185">Reference proteome</keyword>
<sequence length="335" mass="38253">MASKLKLIPDIAPKEMGWKCKVVVVEKTSTRTSQKGNGTYQHLWLMDTEENKVQATIFAQNIKALENTLVPLKTYLISNAYVKNTEERFRSAFGHTQWTITGSTRIEESDDDHSPLVESCFQFTPFDELQNYLDTDVEIAFAGIAVDVRPKRKIPSNNKVAATVQDIVLVTSFKVISLSTKANSSILINPKFEKLSGLREWVQRNKDILTEIIFQKSYDLPNISWMSYAQLNEMYFCNYYKYMHARALPRARCNVHITDATGSISASLFGEVAEKFLQLPAETLMKDCLTSEDFIKARDLNCPVQDRLIYMNYFEAAMEGLVMLSEIVSGKCWVW</sequence>
<gene>
    <name evidence="1" type="ORF">FPE_LOCUS16989</name>
</gene>
<proteinExistence type="predicted"/>
<protein>
    <submittedName>
        <fullName evidence="1">Uncharacterized protein</fullName>
    </submittedName>
</protein>
<dbReference type="Gene3D" id="2.40.50.140">
    <property type="entry name" value="Nucleic acid-binding proteins"/>
    <property type="match status" value="2"/>
</dbReference>
<organism evidence="1 2">
    <name type="scientific">Fraxinus pennsylvanica</name>
    <dbReference type="NCBI Taxonomy" id="56036"/>
    <lineage>
        <taxon>Eukaryota</taxon>
        <taxon>Viridiplantae</taxon>
        <taxon>Streptophyta</taxon>
        <taxon>Embryophyta</taxon>
        <taxon>Tracheophyta</taxon>
        <taxon>Spermatophyta</taxon>
        <taxon>Magnoliopsida</taxon>
        <taxon>eudicotyledons</taxon>
        <taxon>Gunneridae</taxon>
        <taxon>Pentapetalae</taxon>
        <taxon>asterids</taxon>
        <taxon>lamiids</taxon>
        <taxon>Lamiales</taxon>
        <taxon>Oleaceae</taxon>
        <taxon>Oleeae</taxon>
        <taxon>Fraxinus</taxon>
    </lineage>
</organism>
<accession>A0AAD2DZA0</accession>
<dbReference type="PANTHER" id="PTHR47165">
    <property type="entry name" value="OS03G0429900 PROTEIN"/>
    <property type="match status" value="1"/>
</dbReference>
<dbReference type="InterPro" id="IPR012340">
    <property type="entry name" value="NA-bd_OB-fold"/>
</dbReference>
<dbReference type="SUPFAM" id="SSF50249">
    <property type="entry name" value="Nucleic acid-binding proteins"/>
    <property type="match status" value="2"/>
</dbReference>
<dbReference type="AlphaFoldDB" id="A0AAD2DZA0"/>
<dbReference type="PANTHER" id="PTHR47165:SF4">
    <property type="entry name" value="OS03G0429900 PROTEIN"/>
    <property type="match status" value="1"/>
</dbReference>
<dbReference type="Proteomes" id="UP000834106">
    <property type="component" value="Chromosome 10"/>
</dbReference>
<evidence type="ECO:0000313" key="1">
    <source>
        <dbReference type="EMBL" id="CAI9769301.1"/>
    </source>
</evidence>
<dbReference type="EMBL" id="OU503045">
    <property type="protein sequence ID" value="CAI9769301.1"/>
    <property type="molecule type" value="Genomic_DNA"/>
</dbReference>